<feature type="region of interest" description="Disordered" evidence="1">
    <location>
        <begin position="1"/>
        <end position="421"/>
    </location>
</feature>
<feature type="compositionally biased region" description="Polar residues" evidence="1">
    <location>
        <begin position="362"/>
        <end position="371"/>
    </location>
</feature>
<protein>
    <submittedName>
        <fullName evidence="2">Uncharacterized protein</fullName>
    </submittedName>
</protein>
<feature type="compositionally biased region" description="Acidic residues" evidence="1">
    <location>
        <begin position="752"/>
        <end position="783"/>
    </location>
</feature>
<feature type="compositionally biased region" description="Basic and acidic residues" evidence="1">
    <location>
        <begin position="130"/>
        <end position="147"/>
    </location>
</feature>
<dbReference type="Proteomes" id="UP000800092">
    <property type="component" value="Unassembled WGS sequence"/>
</dbReference>
<feature type="compositionally biased region" description="Acidic residues" evidence="1">
    <location>
        <begin position="730"/>
        <end position="741"/>
    </location>
</feature>
<feature type="compositionally biased region" description="Low complexity" evidence="1">
    <location>
        <begin position="841"/>
        <end position="854"/>
    </location>
</feature>
<accession>A0A6A6HP23</accession>
<feature type="compositionally biased region" description="Low complexity" evidence="1">
    <location>
        <begin position="378"/>
        <end position="392"/>
    </location>
</feature>
<feature type="compositionally biased region" description="Basic and acidic residues" evidence="1">
    <location>
        <begin position="171"/>
        <end position="189"/>
    </location>
</feature>
<reference evidence="2" key="1">
    <citation type="journal article" date="2020" name="Stud. Mycol.">
        <title>101 Dothideomycetes genomes: a test case for predicting lifestyles and emergence of pathogens.</title>
        <authorList>
            <person name="Haridas S."/>
            <person name="Albert R."/>
            <person name="Binder M."/>
            <person name="Bloem J."/>
            <person name="Labutti K."/>
            <person name="Salamov A."/>
            <person name="Andreopoulos B."/>
            <person name="Baker S."/>
            <person name="Barry K."/>
            <person name="Bills G."/>
            <person name="Bluhm B."/>
            <person name="Cannon C."/>
            <person name="Castanera R."/>
            <person name="Culley D."/>
            <person name="Daum C."/>
            <person name="Ezra D."/>
            <person name="Gonzalez J."/>
            <person name="Henrissat B."/>
            <person name="Kuo A."/>
            <person name="Liang C."/>
            <person name="Lipzen A."/>
            <person name="Lutzoni F."/>
            <person name="Magnuson J."/>
            <person name="Mondo S."/>
            <person name="Nolan M."/>
            <person name="Ohm R."/>
            <person name="Pangilinan J."/>
            <person name="Park H.-J."/>
            <person name="Ramirez L."/>
            <person name="Alfaro M."/>
            <person name="Sun H."/>
            <person name="Tritt A."/>
            <person name="Yoshinaga Y."/>
            <person name="Zwiers L.-H."/>
            <person name="Turgeon B."/>
            <person name="Goodwin S."/>
            <person name="Spatafora J."/>
            <person name="Crous P."/>
            <person name="Grigoriev I."/>
        </authorList>
    </citation>
    <scope>NUCLEOTIDE SEQUENCE</scope>
    <source>
        <strain evidence="2">Tuck. ex Michener</strain>
    </source>
</reference>
<feature type="compositionally biased region" description="Basic and acidic residues" evidence="1">
    <location>
        <begin position="51"/>
        <end position="69"/>
    </location>
</feature>
<evidence type="ECO:0000256" key="1">
    <source>
        <dbReference type="SAM" id="MobiDB-lite"/>
    </source>
</evidence>
<feature type="compositionally biased region" description="Polar residues" evidence="1">
    <location>
        <begin position="25"/>
        <end position="35"/>
    </location>
</feature>
<gene>
    <name evidence="2" type="ORF">EV356DRAFT_563036</name>
</gene>
<feature type="compositionally biased region" description="Basic residues" evidence="1">
    <location>
        <begin position="855"/>
        <end position="879"/>
    </location>
</feature>
<feature type="compositionally biased region" description="Acidic residues" evidence="1">
    <location>
        <begin position="822"/>
        <end position="840"/>
    </location>
</feature>
<proteinExistence type="predicted"/>
<feature type="compositionally biased region" description="Polar residues" evidence="1">
    <location>
        <begin position="243"/>
        <end position="254"/>
    </location>
</feature>
<feature type="compositionally biased region" description="Polar residues" evidence="1">
    <location>
        <begin position="70"/>
        <end position="85"/>
    </location>
</feature>
<feature type="compositionally biased region" description="Polar residues" evidence="1">
    <location>
        <begin position="408"/>
        <end position="417"/>
    </location>
</feature>
<keyword evidence="3" id="KW-1185">Reference proteome</keyword>
<feature type="region of interest" description="Disordered" evidence="1">
    <location>
        <begin position="806"/>
        <end position="882"/>
    </location>
</feature>
<name>A0A6A6HP23_VIRVR</name>
<sequence>MAYKNQKAKKRASRAQASKKDSNSRDGGQSPMQNRPKSRDTSAQHPIDQQLRSEDRQHVGTRSSAERLSAESTALLNAARQNKGSRSPGRIHKNADDVLEILGNEMGLQKRLPNPPRTALKGSQPVNSDVADRSDLGHDLREDDGTVRKIHASLPSTDLFPPISPRKRKRNEIPNQEHHDNHGDSEKPAKKTRLQSTAEKTDSLALDAFANTHTPVPLEKGTSKGTKARQDWTRNGPRRSARLQEQQSAPVESNESPKPKSPKSGGHEQRRSSIAINKEQQQDRPTRGGGVQKGPSKEGEIGQSPATSKRRGRPPKNQSSRNSEITKAKETGPEDEPPNAELSNAKSKKKRVDSSAGIFMTPNESSLGGTEQNDDLGRGSPESEGSQEGSESQVADGQDPEKNRDEQTNTGGANESGISEEEDCNDLDQMIHDESLEAMDNSRLFGQVSHLKELLSGLGNIGVSKKGGDRHNRRPELNGLKKGQVKNLCVACEETVAFIQNPSLNQIHDQDEDGSGNTITRTTLLNRKLGDLAEVIDDFNITESNDDSGLEPEQVIQGTYRHIFPALIRVLTAASTAYDTHFGGLPELQRWKDANQCRLLQSLIAHLDLILNLYANLEAITLAHPDWKPSPGSSPPLLQPIKSICAALKPIHAAFVRAFDAQQHRHAQDAEHRARLAARAAETDGAAAIRARRERERQDEHLAEIWRVLRTVRALVEPSAARKPRFAVPAEEDEEEEEWDSDVNGGGGSADNNDDDGGGESEVDDEDDDDEENMYDGDDDDVVYGENEDAAVVYDEHGEQGERVSIFGAWLPPPPPSNGDAADADADADADSGVDVDADTGADASADVSASAAQRLRRRRQEARRQRMRRGRARERRRATGANWTQEEKWALQRALKAYTALPAGAPARRGVGKEVATWPFQYVFRQCCGYQKALREKDALEIVKVAGRFREFKLREAQRSGEEVEAWVKEIPMIKWRKGL</sequence>
<feature type="compositionally biased region" description="Basic residues" evidence="1">
    <location>
        <begin position="1"/>
        <end position="13"/>
    </location>
</feature>
<organism evidence="2 3">
    <name type="scientific">Viridothelium virens</name>
    <name type="common">Speckled blister lichen</name>
    <name type="synonym">Trypethelium virens</name>
    <dbReference type="NCBI Taxonomy" id="1048519"/>
    <lineage>
        <taxon>Eukaryota</taxon>
        <taxon>Fungi</taxon>
        <taxon>Dikarya</taxon>
        <taxon>Ascomycota</taxon>
        <taxon>Pezizomycotina</taxon>
        <taxon>Dothideomycetes</taxon>
        <taxon>Dothideomycetes incertae sedis</taxon>
        <taxon>Trypetheliales</taxon>
        <taxon>Trypetheliaceae</taxon>
        <taxon>Viridothelium</taxon>
    </lineage>
</organism>
<evidence type="ECO:0000313" key="2">
    <source>
        <dbReference type="EMBL" id="KAF2239592.1"/>
    </source>
</evidence>
<feature type="region of interest" description="Disordered" evidence="1">
    <location>
        <begin position="720"/>
        <end position="783"/>
    </location>
</feature>
<dbReference type="AlphaFoldDB" id="A0A6A6HP23"/>
<dbReference type="EMBL" id="ML991772">
    <property type="protein sequence ID" value="KAF2239592.1"/>
    <property type="molecule type" value="Genomic_DNA"/>
</dbReference>
<evidence type="ECO:0000313" key="3">
    <source>
        <dbReference type="Proteomes" id="UP000800092"/>
    </source>
</evidence>
<dbReference type="OrthoDB" id="10672774at2759"/>